<sequence>MRPIACGAADKGRRRDSQGARGSRLRIGVLSGLSDMSHLRHHPKGDGSWAMTGSVVALRRMGGPRYL</sequence>
<gene>
    <name evidence="2" type="ORF">CDV49_11640</name>
</gene>
<dbReference type="Proteomes" id="UP000196878">
    <property type="component" value="Unassembled WGS sequence"/>
</dbReference>
<dbReference type="EMBL" id="NIPW01000022">
    <property type="protein sequence ID" value="OWJ77277.1"/>
    <property type="molecule type" value="Genomic_DNA"/>
</dbReference>
<evidence type="ECO:0000313" key="3">
    <source>
        <dbReference type="Proteomes" id="UP000196878"/>
    </source>
</evidence>
<name>A0A212AAK8_9RHOB</name>
<reference evidence="2 3" key="1">
    <citation type="submission" date="2016-12" db="EMBL/GenBank/DDBJ databases">
        <title>Comparison of Traditional DNA-DNA Hybridization with In Silico Genomic Analysis.</title>
        <authorList>
            <person name="Nicholson A.C."/>
            <person name="Humrighouse B.W."/>
            <person name="Graziano J."/>
            <person name="Lasker B."/>
            <person name="Whitney A.M."/>
            <person name="Mcquiston J.R."/>
        </authorList>
    </citation>
    <scope>NUCLEOTIDE SEQUENCE [LARGE SCALE GENOMIC DNA]</scope>
    <source>
        <strain evidence="2 3">H2240</strain>
    </source>
</reference>
<organism evidence="2 3">
    <name type="scientific">Haematobacter genomosp. 1</name>
    <dbReference type="NCBI Taxonomy" id="366618"/>
    <lineage>
        <taxon>Bacteria</taxon>
        <taxon>Pseudomonadati</taxon>
        <taxon>Pseudomonadota</taxon>
        <taxon>Alphaproteobacteria</taxon>
        <taxon>Rhodobacterales</taxon>
        <taxon>Paracoccaceae</taxon>
        <taxon>Haematobacter</taxon>
    </lineage>
</organism>
<feature type="region of interest" description="Disordered" evidence="1">
    <location>
        <begin position="1"/>
        <end position="24"/>
    </location>
</feature>
<proteinExistence type="predicted"/>
<evidence type="ECO:0000256" key="1">
    <source>
        <dbReference type="SAM" id="MobiDB-lite"/>
    </source>
</evidence>
<evidence type="ECO:0000313" key="2">
    <source>
        <dbReference type="EMBL" id="OWJ77277.1"/>
    </source>
</evidence>
<protein>
    <submittedName>
        <fullName evidence="2">Uncharacterized protein</fullName>
    </submittedName>
</protein>
<accession>A0A212AAK8</accession>
<comment type="caution">
    <text evidence="2">The sequence shown here is derived from an EMBL/GenBank/DDBJ whole genome shotgun (WGS) entry which is preliminary data.</text>
</comment>
<dbReference type="AlphaFoldDB" id="A0A212AAK8"/>
<keyword evidence="3" id="KW-1185">Reference proteome</keyword>